<reference evidence="1 2" key="2">
    <citation type="submission" date="2018-11" db="EMBL/GenBank/DDBJ databases">
        <authorList>
            <consortium name="Pathogen Informatics"/>
        </authorList>
    </citation>
    <scope>NUCLEOTIDE SEQUENCE [LARGE SCALE GENOMIC DNA]</scope>
</reference>
<keyword evidence="2" id="KW-1185">Reference proteome</keyword>
<accession>A0A183J4R9</accession>
<dbReference type="AlphaFoldDB" id="A0A183J4R9"/>
<dbReference type="WBParaSite" id="SBAD_0001124301-mRNA-1">
    <property type="protein sequence ID" value="SBAD_0001124301-mRNA-1"/>
    <property type="gene ID" value="SBAD_0001124301"/>
</dbReference>
<sequence length="81" mass="8924">MAAGASSGLSKGRKMVAFFASEIRSICTCLIPKRTLVQSPFWQRQRFVAGHHRKEQIFDSSPVYVPKCPSEKIELVASGVA</sequence>
<dbReference type="Proteomes" id="UP000270296">
    <property type="component" value="Unassembled WGS sequence"/>
</dbReference>
<proteinExistence type="predicted"/>
<dbReference type="EMBL" id="UZAM01014689">
    <property type="protein sequence ID" value="VDP35234.1"/>
    <property type="molecule type" value="Genomic_DNA"/>
</dbReference>
<name>A0A183J4R9_9BILA</name>
<gene>
    <name evidence="1" type="ORF">SBAD_LOCUS10867</name>
</gene>
<evidence type="ECO:0000313" key="2">
    <source>
        <dbReference type="Proteomes" id="UP000270296"/>
    </source>
</evidence>
<evidence type="ECO:0000313" key="3">
    <source>
        <dbReference type="WBParaSite" id="SBAD_0001124301-mRNA-1"/>
    </source>
</evidence>
<evidence type="ECO:0000313" key="1">
    <source>
        <dbReference type="EMBL" id="VDP35234.1"/>
    </source>
</evidence>
<organism evidence="3">
    <name type="scientific">Soboliphyme baturini</name>
    <dbReference type="NCBI Taxonomy" id="241478"/>
    <lineage>
        <taxon>Eukaryota</taxon>
        <taxon>Metazoa</taxon>
        <taxon>Ecdysozoa</taxon>
        <taxon>Nematoda</taxon>
        <taxon>Enoplea</taxon>
        <taxon>Dorylaimia</taxon>
        <taxon>Dioctophymatida</taxon>
        <taxon>Dioctophymatoidea</taxon>
        <taxon>Soboliphymatidae</taxon>
        <taxon>Soboliphyme</taxon>
    </lineage>
</organism>
<protein>
    <submittedName>
        <fullName evidence="3">Secreted protein</fullName>
    </submittedName>
</protein>
<reference evidence="3" key="1">
    <citation type="submission" date="2016-06" db="UniProtKB">
        <authorList>
            <consortium name="WormBaseParasite"/>
        </authorList>
    </citation>
    <scope>IDENTIFICATION</scope>
</reference>